<reference evidence="3 5" key="2">
    <citation type="journal article" date="2013" name="Nature">
        <title>Insights into bilaterian evolution from three spiralian genomes.</title>
        <authorList>
            <person name="Simakov O."/>
            <person name="Marletaz F."/>
            <person name="Cho S.J."/>
            <person name="Edsinger-Gonzales E."/>
            <person name="Havlak P."/>
            <person name="Hellsten U."/>
            <person name="Kuo D.H."/>
            <person name="Larsson T."/>
            <person name="Lv J."/>
            <person name="Arendt D."/>
            <person name="Savage R."/>
            <person name="Osoegawa K."/>
            <person name="de Jong P."/>
            <person name="Grimwood J."/>
            <person name="Chapman J.A."/>
            <person name="Shapiro H."/>
            <person name="Aerts A."/>
            <person name="Otillar R.P."/>
            <person name="Terry A.Y."/>
            <person name="Boore J.L."/>
            <person name="Grigoriev I.V."/>
            <person name="Lindberg D.R."/>
            <person name="Seaver E.C."/>
            <person name="Weisblat D.A."/>
            <person name="Putnam N.H."/>
            <person name="Rokhsar D.S."/>
        </authorList>
    </citation>
    <scope>NUCLEOTIDE SEQUENCE</scope>
    <source>
        <strain evidence="3 5">I ESC-2004</strain>
    </source>
</reference>
<accession>R7TYJ0</accession>
<dbReference type="PROSITE" id="PS51352">
    <property type="entry name" value="THIOREDOXIN_2"/>
    <property type="match status" value="1"/>
</dbReference>
<dbReference type="GO" id="GO:0005793">
    <property type="term" value="C:endoplasmic reticulum-Golgi intermediate compartment"/>
    <property type="evidence" value="ECO:0007669"/>
    <property type="project" value="TreeGrafter"/>
</dbReference>
<evidence type="ECO:0000256" key="1">
    <source>
        <dbReference type="SAM" id="MobiDB-lite"/>
    </source>
</evidence>
<name>R7TYJ0_CAPTE</name>
<dbReference type="GO" id="GO:0005789">
    <property type="term" value="C:endoplasmic reticulum membrane"/>
    <property type="evidence" value="ECO:0007669"/>
    <property type="project" value="TreeGrafter"/>
</dbReference>
<dbReference type="SUPFAM" id="SSF52833">
    <property type="entry name" value="Thioredoxin-like"/>
    <property type="match status" value="3"/>
</dbReference>
<evidence type="ECO:0000313" key="3">
    <source>
        <dbReference type="EMBL" id="ELT96035.1"/>
    </source>
</evidence>
<sequence length="402" mass="45909">MFVLFGKSNSNTVQLSSSNIQEILQGHELVFVNFYADWCRFSQMLTPVFAEAATKVKEEFPEEGRVAFGRVDCDRETSIASQYHVNKYPTLKMFRFGNLVKKEYRGQRSVEAMGNFIRDQLKSAVDPLTSLEDVESLDPKKRHLILYLDSEESPDYATFKKLALSIREDCKCHVLVGENSQSQRINGNKITFKATGEESTEIGYMEQISNYDELFKWSQDKCVPLVREITFENAEELTEEGLPFLILFHNIEDTETTEAFKRIVAKELVAEKSSVNFLTADGVKFSHPLYHLGKSAKDLPVLAIDSFRHMYLFKHDVKQDLEQPGLLKQFVADLHSGKLHREFHHGPDPVKPAIESQDNKGEETAMPRDGEAKQPQPTTPPESSFKKLAPSKSRYTILRDEL</sequence>
<feature type="compositionally biased region" description="Basic and acidic residues" evidence="1">
    <location>
        <begin position="357"/>
        <end position="372"/>
    </location>
</feature>
<dbReference type="HOGENOM" id="CLU_054449_1_0_1"/>
<dbReference type="EMBL" id="KB308943">
    <property type="protein sequence ID" value="ELT96035.1"/>
    <property type="molecule type" value="Genomic_DNA"/>
</dbReference>
<dbReference type="EMBL" id="AMQN01011568">
    <property type="status" value="NOT_ANNOTATED_CDS"/>
    <property type="molecule type" value="Genomic_DNA"/>
</dbReference>
<reference evidence="4" key="3">
    <citation type="submission" date="2015-06" db="UniProtKB">
        <authorList>
            <consortium name="EnsemblMetazoa"/>
        </authorList>
    </citation>
    <scope>IDENTIFICATION</scope>
</reference>
<reference evidence="5" key="1">
    <citation type="submission" date="2012-12" db="EMBL/GenBank/DDBJ databases">
        <authorList>
            <person name="Hellsten U."/>
            <person name="Grimwood J."/>
            <person name="Chapman J.A."/>
            <person name="Shapiro H."/>
            <person name="Aerts A."/>
            <person name="Otillar R.P."/>
            <person name="Terry A.Y."/>
            <person name="Boore J.L."/>
            <person name="Simakov O."/>
            <person name="Marletaz F."/>
            <person name="Cho S.-J."/>
            <person name="Edsinger-Gonzales E."/>
            <person name="Havlak P."/>
            <person name="Kuo D.-H."/>
            <person name="Larsson T."/>
            <person name="Lv J."/>
            <person name="Arendt D."/>
            <person name="Savage R."/>
            <person name="Osoegawa K."/>
            <person name="de Jong P."/>
            <person name="Lindberg D.R."/>
            <person name="Seaver E.C."/>
            <person name="Weisblat D.A."/>
            <person name="Putnam N.H."/>
            <person name="Grigoriev I.V."/>
            <person name="Rokhsar D.S."/>
        </authorList>
    </citation>
    <scope>NUCLEOTIDE SEQUENCE</scope>
    <source>
        <strain evidence="5">I ESC-2004</strain>
    </source>
</reference>
<evidence type="ECO:0000313" key="4">
    <source>
        <dbReference type="EnsemblMetazoa" id="CapteP163818"/>
    </source>
</evidence>
<dbReference type="OrthoDB" id="294696at2759"/>
<evidence type="ECO:0000259" key="2">
    <source>
        <dbReference type="PROSITE" id="PS51352"/>
    </source>
</evidence>
<dbReference type="OMA" id="DWCRFSN"/>
<dbReference type="GO" id="GO:0006457">
    <property type="term" value="P:protein folding"/>
    <property type="evidence" value="ECO:0007669"/>
    <property type="project" value="TreeGrafter"/>
</dbReference>
<dbReference type="InterPro" id="IPR036249">
    <property type="entry name" value="Thioredoxin-like_sf"/>
</dbReference>
<dbReference type="Pfam" id="PF00085">
    <property type="entry name" value="Thioredoxin"/>
    <property type="match status" value="1"/>
</dbReference>
<feature type="domain" description="Thioredoxin" evidence="2">
    <location>
        <begin position="1"/>
        <end position="122"/>
    </location>
</feature>
<dbReference type="CDD" id="cd02996">
    <property type="entry name" value="PDI_a_ERp44"/>
    <property type="match status" value="1"/>
</dbReference>
<dbReference type="FunCoup" id="R7TYJ0">
    <property type="interactions" value="2270"/>
</dbReference>
<gene>
    <name evidence="3" type="ORF">CAPTEDRAFT_163818</name>
</gene>
<dbReference type="GO" id="GO:0003756">
    <property type="term" value="F:protein disulfide isomerase activity"/>
    <property type="evidence" value="ECO:0007669"/>
    <property type="project" value="TreeGrafter"/>
</dbReference>
<organism evidence="3">
    <name type="scientific">Capitella teleta</name>
    <name type="common">Polychaete worm</name>
    <dbReference type="NCBI Taxonomy" id="283909"/>
    <lineage>
        <taxon>Eukaryota</taxon>
        <taxon>Metazoa</taxon>
        <taxon>Spiralia</taxon>
        <taxon>Lophotrochozoa</taxon>
        <taxon>Annelida</taxon>
        <taxon>Polychaeta</taxon>
        <taxon>Sedentaria</taxon>
        <taxon>Scolecida</taxon>
        <taxon>Capitellidae</taxon>
        <taxon>Capitella</taxon>
    </lineage>
</organism>
<dbReference type="InterPro" id="IPR052643">
    <property type="entry name" value="ERP44"/>
</dbReference>
<protein>
    <recommendedName>
        <fullName evidence="2">Thioredoxin domain-containing protein</fullName>
    </recommendedName>
</protein>
<dbReference type="STRING" id="283909.R7TYJ0"/>
<dbReference type="InterPro" id="IPR013766">
    <property type="entry name" value="Thioredoxin_domain"/>
</dbReference>
<dbReference type="EnsemblMetazoa" id="CapteT163818">
    <property type="protein sequence ID" value="CapteP163818"/>
    <property type="gene ID" value="CapteG163818"/>
</dbReference>
<dbReference type="Proteomes" id="UP000014760">
    <property type="component" value="Unassembled WGS sequence"/>
</dbReference>
<dbReference type="PANTHER" id="PTHR46295">
    <property type="entry name" value="ENDOPLASMIC RETICULUM RESIDENT PROTEIN 44"/>
    <property type="match status" value="1"/>
</dbReference>
<dbReference type="AlphaFoldDB" id="R7TYJ0"/>
<keyword evidence="5" id="KW-1185">Reference proteome</keyword>
<dbReference type="PANTHER" id="PTHR46295:SF1">
    <property type="entry name" value="ENDOPLASMIC RETICULUM RESIDENT PROTEIN 44"/>
    <property type="match status" value="1"/>
</dbReference>
<dbReference type="Gene3D" id="3.40.30.10">
    <property type="entry name" value="Glutaredoxin"/>
    <property type="match status" value="3"/>
</dbReference>
<proteinExistence type="predicted"/>
<evidence type="ECO:0000313" key="5">
    <source>
        <dbReference type="Proteomes" id="UP000014760"/>
    </source>
</evidence>
<dbReference type="Pfam" id="PF13848">
    <property type="entry name" value="Thioredoxin_6"/>
    <property type="match status" value="1"/>
</dbReference>
<feature type="region of interest" description="Disordered" evidence="1">
    <location>
        <begin position="341"/>
        <end position="402"/>
    </location>
</feature>